<sequence>MLAKCVLVDSTRLREHYWELSGMQVPSRCFSSPLKLIVESHRKGKGLTITWKTNCSRVITRSPNKKRTKEQTQETANVQYDVTDRLDNRIVCNASNKSLLSPSYYSKRQETNASLRKFYHVTYFEKTFDLGELSTLYHNASLAGFANTTQKV</sequence>
<organism evidence="1 2">
    <name type="scientific">Pararge aegeria aegeria</name>
    <dbReference type="NCBI Taxonomy" id="348720"/>
    <lineage>
        <taxon>Eukaryota</taxon>
        <taxon>Metazoa</taxon>
        <taxon>Ecdysozoa</taxon>
        <taxon>Arthropoda</taxon>
        <taxon>Hexapoda</taxon>
        <taxon>Insecta</taxon>
        <taxon>Pterygota</taxon>
        <taxon>Neoptera</taxon>
        <taxon>Endopterygota</taxon>
        <taxon>Lepidoptera</taxon>
        <taxon>Glossata</taxon>
        <taxon>Ditrysia</taxon>
        <taxon>Papilionoidea</taxon>
        <taxon>Nymphalidae</taxon>
        <taxon>Satyrinae</taxon>
        <taxon>Satyrini</taxon>
        <taxon>Parargina</taxon>
        <taxon>Pararge</taxon>
    </lineage>
</organism>
<dbReference type="Proteomes" id="UP000838756">
    <property type="component" value="Unassembled WGS sequence"/>
</dbReference>
<accession>A0A8S4SFL1</accession>
<dbReference type="EMBL" id="CAKXAJ010026389">
    <property type="protein sequence ID" value="CAH2267706.1"/>
    <property type="molecule type" value="Genomic_DNA"/>
</dbReference>
<reference evidence="1" key="1">
    <citation type="submission" date="2022-03" db="EMBL/GenBank/DDBJ databases">
        <authorList>
            <person name="Lindestad O."/>
        </authorList>
    </citation>
    <scope>NUCLEOTIDE SEQUENCE</scope>
</reference>
<comment type="caution">
    <text evidence="1">The sequence shown here is derived from an EMBL/GenBank/DDBJ whole genome shotgun (WGS) entry which is preliminary data.</text>
</comment>
<evidence type="ECO:0000313" key="2">
    <source>
        <dbReference type="Proteomes" id="UP000838756"/>
    </source>
</evidence>
<proteinExistence type="predicted"/>
<keyword evidence="2" id="KW-1185">Reference proteome</keyword>
<evidence type="ECO:0000313" key="1">
    <source>
        <dbReference type="EMBL" id="CAH2267706.1"/>
    </source>
</evidence>
<dbReference type="AlphaFoldDB" id="A0A8S4SFL1"/>
<name>A0A8S4SFL1_9NEOP</name>
<gene>
    <name evidence="1" type="primary">jg14155</name>
    <name evidence="1" type="ORF">PAEG_LOCUS26203</name>
</gene>
<protein>
    <submittedName>
        <fullName evidence="1">Jg14155 protein</fullName>
    </submittedName>
</protein>